<proteinExistence type="predicted"/>
<reference evidence="3" key="1">
    <citation type="submission" date="2016-02" db="EMBL/GenBank/DDBJ databases">
        <authorList>
            <person name="Schultz-Johansen M."/>
            <person name="Glaring M.A."/>
            <person name="Bech P.K."/>
            <person name="Stougaard P."/>
        </authorList>
    </citation>
    <scope>NUCLEOTIDE SEQUENCE [LARGE SCALE GENOMIC DNA]</scope>
    <source>
        <strain evidence="3">S66</strain>
    </source>
</reference>
<organism evidence="2 3">
    <name type="scientific">Paraglaciecola hydrolytica</name>
    <dbReference type="NCBI Taxonomy" id="1799789"/>
    <lineage>
        <taxon>Bacteria</taxon>
        <taxon>Pseudomonadati</taxon>
        <taxon>Pseudomonadota</taxon>
        <taxon>Gammaproteobacteria</taxon>
        <taxon>Alteromonadales</taxon>
        <taxon>Alteromonadaceae</taxon>
        <taxon>Paraglaciecola</taxon>
    </lineage>
</organism>
<evidence type="ECO:0008006" key="4">
    <source>
        <dbReference type="Google" id="ProtNLM"/>
    </source>
</evidence>
<keyword evidence="1" id="KW-0732">Signal</keyword>
<name>A0A136A532_9ALTE</name>
<evidence type="ECO:0000313" key="2">
    <source>
        <dbReference type="EMBL" id="KXI30329.1"/>
    </source>
</evidence>
<sequence>MKTFLVLLFCLLNVVMPKASAFEVTLTEQQVSDMLQIRFPVRQSYQGFDITFSDPKVNIEGAINNIKVKSVILAQQNGQKLRAIASVQGQINYNQKEQVIEIIKPSLVEFTILDNSIAQSEQTINTLKQAIGQQLPMIFLLDMKQIGQLLPGLQPKNIALRGSNIVINF</sequence>
<dbReference type="Proteomes" id="UP000070299">
    <property type="component" value="Unassembled WGS sequence"/>
</dbReference>
<dbReference type="RefSeq" id="WP_068374567.1">
    <property type="nucleotide sequence ID" value="NZ_LSNE01000003.1"/>
</dbReference>
<dbReference type="OrthoDB" id="6385169at2"/>
<evidence type="ECO:0000313" key="3">
    <source>
        <dbReference type="Proteomes" id="UP000070299"/>
    </source>
</evidence>
<protein>
    <recommendedName>
        <fullName evidence="4">DUF1439 domain-containing protein</fullName>
    </recommendedName>
</protein>
<gene>
    <name evidence="2" type="ORF">AX660_10150</name>
</gene>
<feature type="signal peptide" evidence="1">
    <location>
        <begin position="1"/>
        <end position="21"/>
    </location>
</feature>
<dbReference type="Gene3D" id="3.15.10.40">
    <property type="entry name" value="Uncharacterised protein PF07273, DUF1439"/>
    <property type="match status" value="1"/>
</dbReference>
<keyword evidence="3" id="KW-1185">Reference proteome</keyword>
<evidence type="ECO:0000256" key="1">
    <source>
        <dbReference type="SAM" id="SignalP"/>
    </source>
</evidence>
<feature type="chain" id="PRO_5007469558" description="DUF1439 domain-containing protein" evidence="1">
    <location>
        <begin position="22"/>
        <end position="169"/>
    </location>
</feature>
<dbReference type="AlphaFoldDB" id="A0A136A532"/>
<accession>A0A136A532</accession>
<dbReference type="EMBL" id="LSNE01000003">
    <property type="protein sequence ID" value="KXI30329.1"/>
    <property type="molecule type" value="Genomic_DNA"/>
</dbReference>
<comment type="caution">
    <text evidence="2">The sequence shown here is derived from an EMBL/GenBank/DDBJ whole genome shotgun (WGS) entry which is preliminary data.</text>
</comment>